<evidence type="ECO:0000313" key="9">
    <source>
        <dbReference type="EMBL" id="KAF7728028.1"/>
    </source>
</evidence>
<dbReference type="OrthoDB" id="5951731at2759"/>
<dbReference type="PROSITE" id="PS50215">
    <property type="entry name" value="ADAM_MEPRO"/>
    <property type="match status" value="1"/>
</dbReference>
<keyword evidence="1" id="KW-1015">Disulfide bond</keyword>
<reference evidence="9" key="1">
    <citation type="submission" date="2020-01" db="EMBL/GenBank/DDBJ databases">
        <title>Genome Sequencing of Three Apophysomyces-Like Fungal Strains Confirms a Novel Fungal Genus in the Mucoromycota with divergent Burkholderia-like Endosymbiotic Bacteria.</title>
        <authorList>
            <person name="Stajich J.E."/>
            <person name="Macias A.M."/>
            <person name="Carter-House D."/>
            <person name="Lovett B."/>
            <person name="Kasson L.R."/>
            <person name="Berry K."/>
            <person name="Grigoriev I."/>
            <person name="Chang Y."/>
            <person name="Spatafora J."/>
            <person name="Kasson M.T."/>
        </authorList>
    </citation>
    <scope>NUCLEOTIDE SEQUENCE</scope>
    <source>
        <strain evidence="9">NRRL A-21654</strain>
    </source>
</reference>
<feature type="compositionally biased region" description="Polar residues" evidence="5">
    <location>
        <begin position="721"/>
        <end position="733"/>
    </location>
</feature>
<dbReference type="PROSITE" id="PS50214">
    <property type="entry name" value="DISINTEGRIN_2"/>
    <property type="match status" value="1"/>
</dbReference>
<evidence type="ECO:0000256" key="4">
    <source>
        <dbReference type="PROSITE-ProRule" id="PRU00276"/>
    </source>
</evidence>
<dbReference type="Gene3D" id="4.10.70.10">
    <property type="entry name" value="Disintegrin domain"/>
    <property type="match status" value="1"/>
</dbReference>
<feature type="active site" evidence="4">
    <location>
        <position position="355"/>
    </location>
</feature>
<feature type="domain" description="Disintegrin" evidence="7">
    <location>
        <begin position="437"/>
        <end position="522"/>
    </location>
</feature>
<evidence type="ECO:0000259" key="8">
    <source>
        <dbReference type="PROSITE" id="PS50215"/>
    </source>
</evidence>
<organism evidence="9 10">
    <name type="scientific">Apophysomyces ossiformis</name>
    <dbReference type="NCBI Taxonomy" id="679940"/>
    <lineage>
        <taxon>Eukaryota</taxon>
        <taxon>Fungi</taxon>
        <taxon>Fungi incertae sedis</taxon>
        <taxon>Mucoromycota</taxon>
        <taxon>Mucoromycotina</taxon>
        <taxon>Mucoromycetes</taxon>
        <taxon>Mucorales</taxon>
        <taxon>Mucorineae</taxon>
        <taxon>Mucoraceae</taxon>
        <taxon>Apophysomyces</taxon>
    </lineage>
</organism>
<comment type="function">
    <text evidence="2">Probable zinc protease.</text>
</comment>
<dbReference type="GO" id="GO:0006508">
    <property type="term" value="P:proteolysis"/>
    <property type="evidence" value="ECO:0007669"/>
    <property type="project" value="InterPro"/>
</dbReference>
<feature type="region of interest" description="Disordered" evidence="5">
    <location>
        <begin position="681"/>
        <end position="757"/>
    </location>
</feature>
<evidence type="ECO:0000256" key="6">
    <source>
        <dbReference type="SAM" id="Phobius"/>
    </source>
</evidence>
<dbReference type="SUPFAM" id="SSF57552">
    <property type="entry name" value="Blood coagulation inhibitor (disintegrin)"/>
    <property type="match status" value="1"/>
</dbReference>
<dbReference type="InterPro" id="IPR024079">
    <property type="entry name" value="MetalloPept_cat_dom_sf"/>
</dbReference>
<dbReference type="InterPro" id="IPR001762">
    <property type="entry name" value="Disintegrin_dom"/>
</dbReference>
<accession>A0A8H7EQV7</accession>
<evidence type="ECO:0000256" key="3">
    <source>
        <dbReference type="ARBA" id="ARBA00074021"/>
    </source>
</evidence>
<feature type="domain" description="Peptidase M12B" evidence="8">
    <location>
        <begin position="198"/>
        <end position="415"/>
    </location>
</feature>
<dbReference type="GO" id="GO:0046872">
    <property type="term" value="F:metal ion binding"/>
    <property type="evidence" value="ECO:0007669"/>
    <property type="project" value="UniProtKB-KW"/>
</dbReference>
<feature type="transmembrane region" description="Helical" evidence="6">
    <location>
        <begin position="619"/>
        <end position="640"/>
    </location>
</feature>
<evidence type="ECO:0000259" key="7">
    <source>
        <dbReference type="PROSITE" id="PS50214"/>
    </source>
</evidence>
<feature type="binding site" evidence="4">
    <location>
        <position position="364"/>
    </location>
    <ligand>
        <name>Zn(2+)</name>
        <dbReference type="ChEBI" id="CHEBI:29105"/>
        <note>catalytic</note>
    </ligand>
</feature>
<keyword evidence="6" id="KW-0472">Membrane</keyword>
<dbReference type="PANTHER" id="PTHR11905:SF159">
    <property type="entry name" value="ADAM METALLOPROTEASE"/>
    <property type="match status" value="1"/>
</dbReference>
<dbReference type="AlphaFoldDB" id="A0A8H7EQV7"/>
<dbReference type="Gene3D" id="3.40.1620.60">
    <property type="match status" value="1"/>
</dbReference>
<dbReference type="SUPFAM" id="SSF55486">
    <property type="entry name" value="Metalloproteases ('zincins'), catalytic domain"/>
    <property type="match status" value="1"/>
</dbReference>
<dbReference type="Gene3D" id="3.40.390.10">
    <property type="entry name" value="Collagenase (Catalytic Domain)"/>
    <property type="match status" value="1"/>
</dbReference>
<name>A0A8H7EQV7_9FUNG</name>
<dbReference type="PANTHER" id="PTHR11905">
    <property type="entry name" value="ADAM A DISINTEGRIN AND METALLOPROTEASE DOMAIN"/>
    <property type="match status" value="1"/>
</dbReference>
<keyword evidence="4" id="KW-0479">Metal-binding</keyword>
<feature type="binding site" evidence="4">
    <location>
        <position position="354"/>
    </location>
    <ligand>
        <name>Zn(2+)</name>
        <dbReference type="ChEBI" id="CHEBI:29105"/>
        <note>catalytic</note>
    </ligand>
</feature>
<keyword evidence="10" id="KW-1185">Reference proteome</keyword>
<keyword evidence="6" id="KW-1133">Transmembrane helix</keyword>
<keyword evidence="4" id="KW-0862">Zinc</keyword>
<evidence type="ECO:0000256" key="2">
    <source>
        <dbReference type="ARBA" id="ARBA00056552"/>
    </source>
</evidence>
<dbReference type="FunFam" id="4.10.70.10:FF:000003">
    <property type="entry name" value="Disintegrin and metalloproteinase domain-containing protein 17"/>
    <property type="match status" value="1"/>
</dbReference>
<protein>
    <recommendedName>
        <fullName evidence="3">Disintegrin and metalloproteinase domain-containing protein B</fullName>
    </recommendedName>
</protein>
<dbReference type="Proteomes" id="UP000605846">
    <property type="component" value="Unassembled WGS sequence"/>
</dbReference>
<dbReference type="GO" id="GO:0004222">
    <property type="term" value="F:metalloendopeptidase activity"/>
    <property type="evidence" value="ECO:0007669"/>
    <property type="project" value="InterPro"/>
</dbReference>
<gene>
    <name evidence="9" type="ORF">EC973_006793</name>
</gene>
<dbReference type="EMBL" id="JABAYA010000045">
    <property type="protein sequence ID" value="KAF7728028.1"/>
    <property type="molecule type" value="Genomic_DNA"/>
</dbReference>
<evidence type="ECO:0000256" key="5">
    <source>
        <dbReference type="SAM" id="MobiDB-lite"/>
    </source>
</evidence>
<dbReference type="Pfam" id="PF13688">
    <property type="entry name" value="Reprolysin_5"/>
    <property type="match status" value="1"/>
</dbReference>
<proteinExistence type="predicted"/>
<feature type="binding site" evidence="4">
    <location>
        <position position="358"/>
    </location>
    <ligand>
        <name>Zn(2+)</name>
        <dbReference type="ChEBI" id="CHEBI:29105"/>
        <note>catalytic</note>
    </ligand>
</feature>
<dbReference type="SMART" id="SM00050">
    <property type="entry name" value="DISIN"/>
    <property type="match status" value="1"/>
</dbReference>
<keyword evidence="6" id="KW-0812">Transmembrane</keyword>
<comment type="caution">
    <text evidence="9">The sequence shown here is derived from an EMBL/GenBank/DDBJ whole genome shotgun (WGS) entry which is preliminary data.</text>
</comment>
<dbReference type="InterPro" id="IPR036436">
    <property type="entry name" value="Disintegrin_dom_sf"/>
</dbReference>
<feature type="compositionally biased region" description="Pro residues" evidence="5">
    <location>
        <begin position="694"/>
        <end position="715"/>
    </location>
</feature>
<evidence type="ECO:0000256" key="1">
    <source>
        <dbReference type="ARBA" id="ARBA00023157"/>
    </source>
</evidence>
<comment type="caution">
    <text evidence="4">Lacks conserved residue(s) required for the propagation of feature annotation.</text>
</comment>
<sequence length="757" mass="81791">MKLNTHNQSLYLHLVPNHELFHPNAVVNQDGVEEPLRHEEYRVYRGYVVDPAYSDERWIADQAGLLRDEFVAEHQLDYPVFEGSFRLRQDMYHIQSKTNYRLSKRSDDADLTEESDVHMVVYRESDTIELPLSPRDAPLTPSCGFDDLMLNSFPSKPAPGLDRAHPRNFGILSQSSQLGQFGSALSKRAPPAGCPTTKRINYMGAAADCTYTKYYTPATNARMQIIKDWNLASAVYDRSFNILLGLINITIKAETCPSVPDPNEPWNQACSNSYTISNRLSDFSRWRGTMPNDGAGLWHLMTSCASGVEVGVAWPSTLCTTKAKSQPARTGGTEYVSGAGVSSIIRDEWKVVAHEIGHNFGAIHDCTAQNCPCSGAGCQCCPLSSTQCDAGGTYIMNPSSNVSTNDFSPCSIDTICKAFPTIGTCLEEPGSRTIKSLQMCGNGIKEDGEDCDVGETDSQCCDAKSCKFKAGAVCEDANDLCCDKCQIRPSSYVCRPATGNCDVEEKCPGNSATCPPDKHVDDGTKCGNNLQCASGQCTSRDEQCKTRGSAMNVTRACSADSSGCSLLCDSPRGFGCYEFTGSFIDGTPCGIGGACKAGKCNLENFGNNVKNWIDQNLKIVIPVAVAVGLLLLFCIIRCLCYGCLGSPGYSVITYNTPAPPPPPVYSAPPYYPPPGQAPPPGWVDPSAYNGNYHSPPPPPPSYTPSPPYGPPPSSAPPGQSYEMNSAENWNGRNATPPPPTGGQDVSGRVRRFQEGMV</sequence>
<evidence type="ECO:0000313" key="10">
    <source>
        <dbReference type="Proteomes" id="UP000605846"/>
    </source>
</evidence>
<dbReference type="InterPro" id="IPR001590">
    <property type="entry name" value="Peptidase_M12B"/>
</dbReference>
<dbReference type="Pfam" id="PF00200">
    <property type="entry name" value="Disintegrin"/>
    <property type="match status" value="1"/>
</dbReference>